<sequence length="372" mass="40922">MAETDPRTAPPWQAEVDAHKRAMPLQRLLGNGMDYADVIEIYALADAGTPWADAGARVGDVAADKANAALAAGHIATARSYFRHASACYRVGQVPLPDTDPRKRPMYRKLIDFYGAAGDLDSPRTEHIAIAHRGGYLYGWLLRPAGVKTPPTVIVMGGFDGWREEYHVGASYLLARGIAVFLVDGPGQGESRLFGGLHMTPEVHTAFSAMVDYLQADDRLSDTVGIWGNSMGGYLAALTATRDERIAACMVNGGTIRPAEILDRYHRFISKVQPLLGIDDPDHARTAMNQYQLIATDLAALRCPLHVMHGTPDQIFLINNARAIHDWAGSTDKTFTEFPDGDHCIYNHSHDKHTTIADWFADRLSPHEERPR</sequence>
<dbReference type="GO" id="GO:0004177">
    <property type="term" value="F:aminopeptidase activity"/>
    <property type="evidence" value="ECO:0007669"/>
    <property type="project" value="UniProtKB-KW"/>
</dbReference>
<comment type="similarity">
    <text evidence="1">Belongs to the AB hydrolase superfamily.</text>
</comment>
<evidence type="ECO:0000256" key="1">
    <source>
        <dbReference type="ARBA" id="ARBA00008645"/>
    </source>
</evidence>
<keyword evidence="3" id="KW-0378">Hydrolase</keyword>
<dbReference type="Pfam" id="PF12146">
    <property type="entry name" value="Hydrolase_4"/>
    <property type="match status" value="1"/>
</dbReference>
<dbReference type="Gene3D" id="3.40.50.1820">
    <property type="entry name" value="alpha/beta hydrolase"/>
    <property type="match status" value="1"/>
</dbReference>
<evidence type="ECO:0000259" key="2">
    <source>
        <dbReference type="Pfam" id="PF12146"/>
    </source>
</evidence>
<dbReference type="InterPro" id="IPR050261">
    <property type="entry name" value="FrsA_esterase"/>
</dbReference>
<dbReference type="Proteomes" id="UP000225108">
    <property type="component" value="Unassembled WGS sequence"/>
</dbReference>
<gene>
    <name evidence="3" type="ORF">CSW57_12160</name>
</gene>
<dbReference type="PANTHER" id="PTHR22946:SF12">
    <property type="entry name" value="CONIDIAL PIGMENT BIOSYNTHESIS PROTEIN AYG1 (AFU_ORTHOLOGUE AFUA_2G17550)"/>
    <property type="match status" value="1"/>
</dbReference>
<dbReference type="InterPro" id="IPR029058">
    <property type="entry name" value="AB_hydrolase_fold"/>
</dbReference>
<dbReference type="AlphaFoldDB" id="A0A2G3PMA9"/>
<comment type="caution">
    <text evidence="3">The sequence shown here is derived from an EMBL/GenBank/DDBJ whole genome shotgun (WGS) entry which is preliminary data.</text>
</comment>
<dbReference type="PANTHER" id="PTHR22946">
    <property type="entry name" value="DIENELACTONE HYDROLASE DOMAIN-CONTAINING PROTEIN-RELATED"/>
    <property type="match status" value="1"/>
</dbReference>
<name>A0A2G3PMA9_WILMA</name>
<accession>A0A2G3PMA9</accession>
<evidence type="ECO:0000313" key="3">
    <source>
        <dbReference type="EMBL" id="PHV66979.1"/>
    </source>
</evidence>
<dbReference type="Gene3D" id="1.20.1440.110">
    <property type="entry name" value="acylaminoacyl peptidase"/>
    <property type="match status" value="1"/>
</dbReference>
<keyword evidence="3" id="KW-0031">Aminopeptidase</keyword>
<proteinExistence type="inferred from homology"/>
<reference evidence="3 4" key="1">
    <citation type="submission" date="2017-10" db="EMBL/GenBank/DDBJ databases">
        <title>The draft genome sequence of Williamsia sp. BULT 1.1 isolated from the semi-arid grassland soils from South Africa.</title>
        <authorList>
            <person name="Kabwe M.H."/>
            <person name="Govender N."/>
            <person name="Mutseka Lunga P."/>
            <person name="Vikram S."/>
            <person name="Makhalanyane T.P."/>
        </authorList>
    </citation>
    <scope>NUCLEOTIDE SEQUENCE [LARGE SCALE GENOMIC DNA]</scope>
    <source>
        <strain evidence="3 4">BULT 1.1</strain>
    </source>
</reference>
<dbReference type="InterPro" id="IPR022742">
    <property type="entry name" value="Hydrolase_4"/>
</dbReference>
<keyword evidence="3" id="KW-0645">Protease</keyword>
<dbReference type="RefSeq" id="WP_099382980.1">
    <property type="nucleotide sequence ID" value="NZ_PEBD01000008.1"/>
</dbReference>
<evidence type="ECO:0000313" key="4">
    <source>
        <dbReference type="Proteomes" id="UP000225108"/>
    </source>
</evidence>
<protein>
    <submittedName>
        <fullName evidence="3">Dipeptidyl aminopeptidase</fullName>
    </submittedName>
</protein>
<dbReference type="EMBL" id="PEBD01000008">
    <property type="protein sequence ID" value="PHV66979.1"/>
    <property type="molecule type" value="Genomic_DNA"/>
</dbReference>
<feature type="domain" description="Serine aminopeptidase S33" evidence="2">
    <location>
        <begin position="152"/>
        <end position="267"/>
    </location>
</feature>
<dbReference type="SUPFAM" id="SSF53474">
    <property type="entry name" value="alpha/beta-Hydrolases"/>
    <property type="match status" value="1"/>
</dbReference>
<organism evidence="3 4">
    <name type="scientific">Williamsia marianensis</name>
    <dbReference type="NCBI Taxonomy" id="85044"/>
    <lineage>
        <taxon>Bacteria</taxon>
        <taxon>Bacillati</taxon>
        <taxon>Actinomycetota</taxon>
        <taxon>Actinomycetes</taxon>
        <taxon>Mycobacteriales</taxon>
        <taxon>Nocardiaceae</taxon>
        <taxon>Williamsia</taxon>
    </lineage>
</organism>